<comment type="caution">
    <text evidence="3">The sequence shown here is derived from an EMBL/GenBank/DDBJ whole genome shotgun (WGS) entry which is preliminary data.</text>
</comment>
<dbReference type="PRINTS" id="PR00507">
    <property type="entry name" value="N12N6MTFRASE"/>
</dbReference>
<keyword evidence="4" id="KW-1185">Reference proteome</keyword>
<feature type="domain" description="DNA methylase adenine-specific" evidence="2">
    <location>
        <begin position="103"/>
        <end position="203"/>
    </location>
</feature>
<keyword evidence="3" id="KW-0808">Transferase</keyword>
<keyword evidence="3" id="KW-0489">Methyltransferase</keyword>
<dbReference type="GO" id="GO:0008168">
    <property type="term" value="F:methyltransferase activity"/>
    <property type="evidence" value="ECO:0007669"/>
    <property type="project" value="UniProtKB-KW"/>
</dbReference>
<dbReference type="GO" id="GO:0032259">
    <property type="term" value="P:methylation"/>
    <property type="evidence" value="ECO:0007669"/>
    <property type="project" value="UniProtKB-KW"/>
</dbReference>
<gene>
    <name evidence="3" type="ORF">OM960_23150</name>
</gene>
<dbReference type="Pfam" id="PF02384">
    <property type="entry name" value="N6_Mtase"/>
    <property type="match status" value="1"/>
</dbReference>
<comment type="similarity">
    <text evidence="1">Belongs to the N(4)/N(6)-methyltransferase family.</text>
</comment>
<dbReference type="SUPFAM" id="SSF53335">
    <property type="entry name" value="S-adenosyl-L-methionine-dependent methyltransferases"/>
    <property type="match status" value="1"/>
</dbReference>
<dbReference type="Proteomes" id="UP001207582">
    <property type="component" value="Unassembled WGS sequence"/>
</dbReference>
<sequence>MNRLIRDTNPVKAFEKLFQETARYRHRYELFRDFVFLSAAALHNSACPDPGREAEYLATVRGYKREDVERLPEMLSLLVAALEPEPRDVLGQIFMDLELGDARRGQFFTPPNVSRMMAEMLVGDLDSQLAEKPFLTLSEPACGAGGMVLAVVAALVERGVDPARRLWVQAIDVDRTAALMAYIQLSLWNVPAEIVVGNAITLETREVWLTPAYHLFGWHRKLARQDPHPVLSAQAAE</sequence>
<dbReference type="Gene3D" id="3.40.50.150">
    <property type="entry name" value="Vaccinia Virus protein VP39"/>
    <property type="match status" value="1"/>
</dbReference>
<dbReference type="InterPro" id="IPR003356">
    <property type="entry name" value="DNA_methylase_A-5"/>
</dbReference>
<dbReference type="InterPro" id="IPR029063">
    <property type="entry name" value="SAM-dependent_MTases_sf"/>
</dbReference>
<name>A0ABT3J9Q3_9RHOB</name>
<organism evidence="3 4">
    <name type="scientific">Defluviimonas salinarum</name>
    <dbReference type="NCBI Taxonomy" id="2992147"/>
    <lineage>
        <taxon>Bacteria</taxon>
        <taxon>Pseudomonadati</taxon>
        <taxon>Pseudomonadota</taxon>
        <taxon>Alphaproteobacteria</taxon>
        <taxon>Rhodobacterales</taxon>
        <taxon>Paracoccaceae</taxon>
        <taxon>Albidovulum</taxon>
    </lineage>
</organism>
<evidence type="ECO:0000256" key="1">
    <source>
        <dbReference type="ARBA" id="ARBA00006594"/>
    </source>
</evidence>
<evidence type="ECO:0000259" key="2">
    <source>
        <dbReference type="Pfam" id="PF02384"/>
    </source>
</evidence>
<dbReference type="EMBL" id="JAPDOG010000043">
    <property type="protein sequence ID" value="MCW3784423.1"/>
    <property type="molecule type" value="Genomic_DNA"/>
</dbReference>
<proteinExistence type="inferred from homology"/>
<dbReference type="RefSeq" id="WP_264773657.1">
    <property type="nucleotide sequence ID" value="NZ_JAPDOG010000043.1"/>
</dbReference>
<reference evidence="3 4" key="1">
    <citation type="submission" date="2022-10" db="EMBL/GenBank/DDBJ databases">
        <title>Defluviimonas sp. CAU 1641 isolated from mud.</title>
        <authorList>
            <person name="Kim W."/>
        </authorList>
    </citation>
    <scope>NUCLEOTIDE SEQUENCE [LARGE SCALE GENOMIC DNA]</scope>
    <source>
        <strain evidence="3 4">CAU 1641</strain>
    </source>
</reference>
<accession>A0ABT3J9Q3</accession>
<evidence type="ECO:0000313" key="4">
    <source>
        <dbReference type="Proteomes" id="UP001207582"/>
    </source>
</evidence>
<protein>
    <submittedName>
        <fullName evidence="3">N-6 DNA methylase</fullName>
    </submittedName>
</protein>
<evidence type="ECO:0000313" key="3">
    <source>
        <dbReference type="EMBL" id="MCW3784423.1"/>
    </source>
</evidence>